<dbReference type="SMART" id="SM00267">
    <property type="entry name" value="GGDEF"/>
    <property type="match status" value="1"/>
</dbReference>
<dbReference type="CDD" id="cd01949">
    <property type="entry name" value="GGDEF"/>
    <property type="match status" value="1"/>
</dbReference>
<dbReference type="Gene3D" id="3.30.70.270">
    <property type="match status" value="1"/>
</dbReference>
<dbReference type="PROSITE" id="PS50887">
    <property type="entry name" value="GGDEF"/>
    <property type="match status" value="1"/>
</dbReference>
<organism evidence="4 5">
    <name type="scientific">Vibrio ponticus</name>
    <dbReference type="NCBI Taxonomy" id="265668"/>
    <lineage>
        <taxon>Bacteria</taxon>
        <taxon>Pseudomonadati</taxon>
        <taxon>Pseudomonadota</taxon>
        <taxon>Gammaproteobacteria</taxon>
        <taxon>Vibrionales</taxon>
        <taxon>Vibrionaceae</taxon>
        <taxon>Vibrio</taxon>
    </lineage>
</organism>
<dbReference type="PANTHER" id="PTHR45138:SF9">
    <property type="entry name" value="DIGUANYLATE CYCLASE DGCM-RELATED"/>
    <property type="match status" value="1"/>
</dbReference>
<dbReference type="Pfam" id="PF00990">
    <property type="entry name" value="GGDEF"/>
    <property type="match status" value="1"/>
</dbReference>
<dbReference type="InterPro" id="IPR000160">
    <property type="entry name" value="GGDEF_dom"/>
</dbReference>
<accession>A0ABX3FJ27</accession>
<dbReference type="PANTHER" id="PTHR45138">
    <property type="entry name" value="REGULATORY COMPONENTS OF SENSORY TRANSDUCTION SYSTEM"/>
    <property type="match status" value="1"/>
</dbReference>
<protein>
    <recommendedName>
        <fullName evidence="1">diguanylate cyclase</fullName>
        <ecNumber evidence="1">2.7.7.65</ecNumber>
    </recommendedName>
</protein>
<dbReference type="RefSeq" id="WP_075648793.1">
    <property type="nucleotide sequence ID" value="NZ_AP019658.1"/>
</dbReference>
<proteinExistence type="predicted"/>
<dbReference type="Proteomes" id="UP000186206">
    <property type="component" value="Unassembled WGS sequence"/>
</dbReference>
<dbReference type="InterPro" id="IPR029787">
    <property type="entry name" value="Nucleotide_cyclase"/>
</dbReference>
<comment type="caution">
    <text evidence="4">The sequence shown here is derived from an EMBL/GenBank/DDBJ whole genome shotgun (WGS) entry which is preliminary data.</text>
</comment>
<evidence type="ECO:0000313" key="5">
    <source>
        <dbReference type="Proteomes" id="UP000186206"/>
    </source>
</evidence>
<evidence type="ECO:0000256" key="1">
    <source>
        <dbReference type="ARBA" id="ARBA00012528"/>
    </source>
</evidence>
<dbReference type="EC" id="2.7.7.65" evidence="1"/>
<dbReference type="InterPro" id="IPR050469">
    <property type="entry name" value="Diguanylate_Cyclase"/>
</dbReference>
<keyword evidence="5" id="KW-1185">Reference proteome</keyword>
<dbReference type="NCBIfam" id="TIGR00254">
    <property type="entry name" value="GGDEF"/>
    <property type="match status" value="1"/>
</dbReference>
<dbReference type="EMBL" id="MJMI01000077">
    <property type="protein sequence ID" value="OLQ94175.1"/>
    <property type="molecule type" value="Genomic_DNA"/>
</dbReference>
<comment type="catalytic activity">
    <reaction evidence="2">
        <text>2 GTP = 3',3'-c-di-GMP + 2 diphosphate</text>
        <dbReference type="Rhea" id="RHEA:24898"/>
        <dbReference type="ChEBI" id="CHEBI:33019"/>
        <dbReference type="ChEBI" id="CHEBI:37565"/>
        <dbReference type="ChEBI" id="CHEBI:58805"/>
        <dbReference type="EC" id="2.7.7.65"/>
    </reaction>
</comment>
<evidence type="ECO:0000256" key="2">
    <source>
        <dbReference type="ARBA" id="ARBA00034247"/>
    </source>
</evidence>
<sequence length="287" mass="33162">MELDPKLQQGFFESFPGFLSICDEEHRYVYLNKNLIDALSIALGDNTILPIGLTGLEYAEHLPTYIADFIRSSYWESVKFSKSQVSVSKELSFKNSDEIRYFEVIKFKHIIDGKTYIFTNSTDITELKRDIEKYRTESLIDPLTGLYNRRAYSARANEPIKPNSFVVVIDLDNFKLVNDRFGHNEGDDVLTDFAHLLACCFRNKDFLSRSGGDEFVLVLESLTSTSTLTKRLDKLEVYFKTAFHDKYPFLGWSYGFEKIGNSLTNAFESADQQMYEYKNSKVTKMKL</sequence>
<dbReference type="InterPro" id="IPR043128">
    <property type="entry name" value="Rev_trsase/Diguanyl_cyclase"/>
</dbReference>
<evidence type="ECO:0000313" key="4">
    <source>
        <dbReference type="EMBL" id="OLQ94175.1"/>
    </source>
</evidence>
<dbReference type="SUPFAM" id="SSF55073">
    <property type="entry name" value="Nucleotide cyclase"/>
    <property type="match status" value="1"/>
</dbReference>
<feature type="domain" description="GGDEF" evidence="3">
    <location>
        <begin position="162"/>
        <end position="287"/>
    </location>
</feature>
<dbReference type="Gene3D" id="3.30.450.20">
    <property type="entry name" value="PAS domain"/>
    <property type="match status" value="1"/>
</dbReference>
<name>A0ABX3FJ27_9VIBR</name>
<reference evidence="4 5" key="1">
    <citation type="submission" date="2016-09" db="EMBL/GenBank/DDBJ databases">
        <title>Genomic Taxonomy of the Vibrionaceae.</title>
        <authorList>
            <person name="Gonzalez-Castillo A."/>
            <person name="Gomez-Gil B."/>
            <person name="Enciso-Ibarra K."/>
        </authorList>
    </citation>
    <scope>NUCLEOTIDE SEQUENCE [LARGE SCALE GENOMIC DNA]</scope>
    <source>
        <strain evidence="4 5">CAIM 1731</strain>
    </source>
</reference>
<gene>
    <name evidence="4" type="ORF">BIY21_09220</name>
</gene>
<evidence type="ECO:0000259" key="3">
    <source>
        <dbReference type="PROSITE" id="PS50887"/>
    </source>
</evidence>